<dbReference type="GO" id="GO:0000166">
    <property type="term" value="F:nucleotide binding"/>
    <property type="evidence" value="ECO:0007669"/>
    <property type="project" value="UniProtKB-KW"/>
</dbReference>
<dbReference type="GO" id="GO:0016787">
    <property type="term" value="F:hydrolase activity"/>
    <property type="evidence" value="ECO:0007669"/>
    <property type="project" value="UniProtKB-KW"/>
</dbReference>
<dbReference type="SUPFAM" id="SSF56300">
    <property type="entry name" value="Metallo-dependent phosphatases"/>
    <property type="match status" value="1"/>
</dbReference>
<keyword evidence="4" id="KW-1185">Reference proteome</keyword>
<keyword evidence="1" id="KW-0378">Hydrolase</keyword>
<dbReference type="EMBL" id="LBBT01000218">
    <property type="protein sequence ID" value="KKY01078.1"/>
    <property type="molecule type" value="Genomic_DNA"/>
</dbReference>
<dbReference type="PATRIC" id="fig|1629550.3.peg.1584"/>
<evidence type="ECO:0000256" key="1">
    <source>
        <dbReference type="RuleBase" id="RU362119"/>
    </source>
</evidence>
<dbReference type="GO" id="GO:0009166">
    <property type="term" value="P:nucleotide catabolic process"/>
    <property type="evidence" value="ECO:0007669"/>
    <property type="project" value="InterPro"/>
</dbReference>
<dbReference type="GO" id="GO:0030288">
    <property type="term" value="C:outer membrane-bounded periplasmic space"/>
    <property type="evidence" value="ECO:0007669"/>
    <property type="project" value="TreeGrafter"/>
</dbReference>
<reference evidence="3 4" key="1">
    <citation type="submission" date="2015-04" db="EMBL/GenBank/DDBJ databases">
        <title>Microcin producing Clostridium sp. JC272T.</title>
        <authorList>
            <person name="Jyothsna T."/>
            <person name="Sasikala C."/>
            <person name="Ramana C."/>
        </authorList>
    </citation>
    <scope>NUCLEOTIDE SEQUENCE [LARGE SCALE GENOMIC DNA]</scope>
    <source>
        <strain evidence="3 4">JC272</strain>
    </source>
</reference>
<dbReference type="InterPro" id="IPR006179">
    <property type="entry name" value="5_nucleotidase/apyrase"/>
</dbReference>
<evidence type="ECO:0000259" key="2">
    <source>
        <dbReference type="Pfam" id="PF00149"/>
    </source>
</evidence>
<protein>
    <submittedName>
        <fullName evidence="3">Nucleotidase</fullName>
    </submittedName>
</protein>
<dbReference type="InterPro" id="IPR004843">
    <property type="entry name" value="Calcineurin-like_PHP"/>
</dbReference>
<dbReference type="PANTHER" id="PTHR11575:SF6">
    <property type="entry name" value="2',3'-CYCLIC-NUCLEOTIDE 2'-PHOSPHODIESTERASE_3'-NUCLEOTIDASE"/>
    <property type="match status" value="1"/>
</dbReference>
<organism evidence="3 4">
    <name type="scientific">Paraclostridium benzoelyticum</name>
    <dbReference type="NCBI Taxonomy" id="1629550"/>
    <lineage>
        <taxon>Bacteria</taxon>
        <taxon>Bacillati</taxon>
        <taxon>Bacillota</taxon>
        <taxon>Clostridia</taxon>
        <taxon>Peptostreptococcales</taxon>
        <taxon>Peptostreptococcaceae</taxon>
        <taxon>Paraclostridium</taxon>
    </lineage>
</organism>
<comment type="caution">
    <text evidence="3">The sequence shown here is derived from an EMBL/GenBank/DDBJ whole genome shotgun (WGS) entry which is preliminary data.</text>
</comment>
<name>A0A0M3DFM8_9FIRM</name>
<dbReference type="RefSeq" id="WP_046823257.1">
    <property type="nucleotide sequence ID" value="NZ_LBBT01000218.1"/>
</dbReference>
<comment type="similarity">
    <text evidence="1">Belongs to the 5'-nucleotidase family.</text>
</comment>
<dbReference type="Proteomes" id="UP000034407">
    <property type="component" value="Unassembled WGS sequence"/>
</dbReference>
<evidence type="ECO:0000313" key="3">
    <source>
        <dbReference type="EMBL" id="KKY01078.1"/>
    </source>
</evidence>
<dbReference type="Gene3D" id="3.60.21.10">
    <property type="match status" value="1"/>
</dbReference>
<feature type="domain" description="Calcineurin-like phosphoesterase" evidence="2">
    <location>
        <begin position="29"/>
        <end position="273"/>
    </location>
</feature>
<dbReference type="Pfam" id="PF00149">
    <property type="entry name" value="Metallophos"/>
    <property type="match status" value="1"/>
</dbReference>
<evidence type="ECO:0000313" key="4">
    <source>
        <dbReference type="Proteomes" id="UP000034407"/>
    </source>
</evidence>
<accession>A0A0M3DFM8</accession>
<sequence>MKKRLIIGFLGLFIFLMVGCSSTKSSEVNILATSDLHGFMPYELSSYIQGEKSKHKNTIVVDAGDFIDRGTPGSTMDKYCFDRDCDDDRNHKYVEFPFAKEIKEIGYDTVVLGNHEFLFNSKAQLDDIVSDFKKQNIDILSANTHKKNGDNYLKPYKMKKVSTPDGDVKIGILGLTVKEVGQRYQTLKNGTVKPLGDGLKELDDFNGSLYMSDLVEEAKKWVPVMKKENPDIILAVVHSGEKEKGDKKPENRIQELAQEVNGIDAIVAGHTHKDFDQHNYKNKSGETVIVTQPGKYGEAISKINFQLEKNNNKWDIVEKSSKVTYFEKSQEDKNFDMLFRKLVNTTLYFEKNPKDKSYKNLSLSKLTPFKWDKAYVFDTNTSPETIYKTICYKWKDIKKTESEDMVQMIFMNNKKVVCQLYGYEQLLWADFNFDKSEFKNGFVTIYPNINDKFEVTLDKVWSFMKLKHIK</sequence>
<keyword evidence="1" id="KW-0547">Nucleotide-binding</keyword>
<dbReference type="PRINTS" id="PR01607">
    <property type="entry name" value="APYRASEFAMLY"/>
</dbReference>
<proteinExistence type="inferred from homology"/>
<dbReference type="PANTHER" id="PTHR11575">
    <property type="entry name" value="5'-NUCLEOTIDASE-RELATED"/>
    <property type="match status" value="1"/>
</dbReference>
<dbReference type="AlphaFoldDB" id="A0A0M3DFM8"/>
<dbReference type="PROSITE" id="PS51257">
    <property type="entry name" value="PROKAR_LIPOPROTEIN"/>
    <property type="match status" value="1"/>
</dbReference>
<dbReference type="OrthoDB" id="9800780at2"/>
<gene>
    <name evidence="3" type="ORF">VN21_10660</name>
</gene>
<dbReference type="InterPro" id="IPR029052">
    <property type="entry name" value="Metallo-depent_PP-like"/>
</dbReference>